<organism evidence="11 13">
    <name type="scientific">Iodobacter fluviatilis</name>
    <dbReference type="NCBI Taxonomy" id="537"/>
    <lineage>
        <taxon>Bacteria</taxon>
        <taxon>Pseudomonadati</taxon>
        <taxon>Pseudomonadota</taxon>
        <taxon>Betaproteobacteria</taxon>
        <taxon>Neisseriales</taxon>
        <taxon>Chitinibacteraceae</taxon>
        <taxon>Iodobacter</taxon>
    </lineage>
</organism>
<dbReference type="Proteomes" id="UP000295794">
    <property type="component" value="Unassembled WGS sequence"/>
</dbReference>
<evidence type="ECO:0000256" key="6">
    <source>
        <dbReference type="PROSITE-ProRule" id="PRU00169"/>
    </source>
</evidence>
<evidence type="ECO:0000256" key="7">
    <source>
        <dbReference type="SAM" id="Coils"/>
    </source>
</evidence>
<dbReference type="EMBL" id="UGHR01000001">
    <property type="protein sequence ID" value="STQ89499.1"/>
    <property type="molecule type" value="Genomic_DNA"/>
</dbReference>
<dbReference type="Gene3D" id="1.20.120.160">
    <property type="entry name" value="HPT domain"/>
    <property type="match status" value="1"/>
</dbReference>
<evidence type="ECO:0000313" key="13">
    <source>
        <dbReference type="Proteomes" id="UP000255108"/>
    </source>
</evidence>
<gene>
    <name evidence="11" type="primary">luxQ_1</name>
    <name evidence="12" type="ORF">EV682_101505</name>
    <name evidence="11" type="ORF">NCTC11159_00523</name>
</gene>
<feature type="modified residue" description="4-aspartylphosphate" evidence="6">
    <location>
        <position position="525"/>
    </location>
</feature>
<dbReference type="Gene3D" id="3.30.565.10">
    <property type="entry name" value="Histidine kinase-like ATPase, C-terminal domain"/>
    <property type="match status" value="1"/>
</dbReference>
<dbReference type="EC" id="2.7.13.3" evidence="2"/>
<evidence type="ECO:0000256" key="4">
    <source>
        <dbReference type="ARBA" id="ARBA00022679"/>
    </source>
</evidence>
<reference evidence="11 13" key="1">
    <citation type="submission" date="2018-06" db="EMBL/GenBank/DDBJ databases">
        <authorList>
            <consortium name="Pathogen Informatics"/>
            <person name="Doyle S."/>
        </authorList>
    </citation>
    <scope>NUCLEOTIDE SEQUENCE [LARGE SCALE GENOMIC DNA]</scope>
    <source>
        <strain evidence="11 13">NCTC11159</strain>
    </source>
</reference>
<dbReference type="SUPFAM" id="SSF47226">
    <property type="entry name" value="Histidine-containing phosphotransfer domain, HPT domain"/>
    <property type="match status" value="1"/>
</dbReference>
<dbReference type="InterPro" id="IPR011006">
    <property type="entry name" value="CheY-like_superfamily"/>
</dbReference>
<keyword evidence="3 6" id="KW-0597">Phosphoprotein</keyword>
<dbReference type="SMART" id="SM00388">
    <property type="entry name" value="HisKA"/>
    <property type="match status" value="1"/>
</dbReference>
<dbReference type="SUPFAM" id="SSF52172">
    <property type="entry name" value="CheY-like"/>
    <property type="match status" value="1"/>
</dbReference>
<dbReference type="Gene3D" id="3.40.50.2300">
    <property type="match status" value="1"/>
</dbReference>
<feature type="coiled-coil region" evidence="7">
    <location>
        <begin position="200"/>
        <end position="227"/>
    </location>
</feature>
<dbReference type="EMBL" id="SMBT01000001">
    <property type="protein sequence ID" value="TCU90472.1"/>
    <property type="molecule type" value="Genomic_DNA"/>
</dbReference>
<dbReference type="CDD" id="cd17546">
    <property type="entry name" value="REC_hyHK_CKI1_RcsC-like"/>
    <property type="match status" value="1"/>
</dbReference>
<reference evidence="12 14" key="2">
    <citation type="submission" date="2019-03" db="EMBL/GenBank/DDBJ databases">
        <title>Genomic Encyclopedia of Type Strains, Phase IV (KMG-IV): sequencing the most valuable type-strain genomes for metagenomic binning, comparative biology and taxonomic classification.</title>
        <authorList>
            <person name="Goeker M."/>
        </authorList>
    </citation>
    <scope>NUCLEOTIDE SEQUENCE [LARGE SCALE GENOMIC DNA]</scope>
    <source>
        <strain evidence="12 14">DSM 3764</strain>
    </source>
</reference>
<dbReference type="InterPro" id="IPR036890">
    <property type="entry name" value="HATPase_C_sf"/>
</dbReference>
<feature type="transmembrane region" description="Helical" evidence="8">
    <location>
        <begin position="6"/>
        <end position="25"/>
    </location>
</feature>
<sequence>MTRFKRILSIICIILIANFSLIVHFELEQKRELDRANQFGMDNQLWQFFQLSNEYYRLREVVAYGRRDQLDKVNLRFDIYYSRIDSFAKNEIEASALFKDKKLQLRLLMPLVQYIHDSEKQLSLGFTSEKEWVKFQKETKLQQDAVNNLVQEARTQDALAVDEYRKNITHWGELRILLATTQILFLIFCAAFGLYALWRSEQNRKKLAELAETLQEARQQAEIANATKSRFLAHISHEIRTPLTSILGYADRLLRNKNMGEEEKKEIGYIANSGNHLLSLLNNVLDLSKSEHNKVLLIIETINLNQLKNELEVMFDMMAKEKGVGFKVILSEGLPENLSLDAGKLRQILINLLGNSLKFTQYGAITLTLSGELLSHCYRLNAVVADTGCGIKQEDHPRIFSPFEQSKEGQLAGGTGLGLSLSRDYARLMQGDITFSSEEGKGSEFCVFIESQIVFASSAPARIFQPQQQALCGHTILVVEDETINREMICGILQDFGARALQAGNGLEAILQVSQHPEIDSIIMDYQMPEMDGMTAAGILREQKWKKPIYLVSASPIEELQHAAGFSAFSGHLRKPFRIDELIRLLSKRYKSILNSKQVLLDHHAAMASLGFKSDRYLALSHKGLNRIAELEELYKKAIGQREHSEAARYAHSAKGIALQIGAETLGQYWASLEASPEHSALNKLSQLRVATFNELEKLQAIHAS</sequence>
<keyword evidence="14" id="KW-1185">Reference proteome</keyword>
<dbReference type="InterPro" id="IPR036641">
    <property type="entry name" value="HPT_dom_sf"/>
</dbReference>
<feature type="transmembrane region" description="Helical" evidence="8">
    <location>
        <begin position="176"/>
        <end position="198"/>
    </location>
</feature>
<evidence type="ECO:0000256" key="8">
    <source>
        <dbReference type="SAM" id="Phobius"/>
    </source>
</evidence>
<evidence type="ECO:0000313" key="11">
    <source>
        <dbReference type="EMBL" id="STQ89499.1"/>
    </source>
</evidence>
<dbReference type="OrthoDB" id="8577169at2"/>
<evidence type="ECO:0000256" key="1">
    <source>
        <dbReference type="ARBA" id="ARBA00000085"/>
    </source>
</evidence>
<name>A0A377Q4I2_9NEIS</name>
<accession>A0A377Q4I2</accession>
<evidence type="ECO:0000259" key="10">
    <source>
        <dbReference type="PROSITE" id="PS50110"/>
    </source>
</evidence>
<evidence type="ECO:0000256" key="5">
    <source>
        <dbReference type="ARBA" id="ARBA00022777"/>
    </source>
</evidence>
<dbReference type="Gene3D" id="1.10.287.130">
    <property type="match status" value="1"/>
</dbReference>
<evidence type="ECO:0000313" key="12">
    <source>
        <dbReference type="EMBL" id="TCU90472.1"/>
    </source>
</evidence>
<dbReference type="SUPFAM" id="SSF55874">
    <property type="entry name" value="ATPase domain of HSP90 chaperone/DNA topoisomerase II/histidine kinase"/>
    <property type="match status" value="1"/>
</dbReference>
<keyword evidence="8" id="KW-0812">Transmembrane</keyword>
<evidence type="ECO:0000256" key="3">
    <source>
        <dbReference type="ARBA" id="ARBA00022553"/>
    </source>
</evidence>
<dbReference type="PRINTS" id="PR00344">
    <property type="entry name" value="BCTRLSENSOR"/>
</dbReference>
<feature type="domain" description="Response regulatory" evidence="10">
    <location>
        <begin position="475"/>
        <end position="590"/>
    </location>
</feature>
<dbReference type="InterPro" id="IPR003661">
    <property type="entry name" value="HisK_dim/P_dom"/>
</dbReference>
<proteinExistence type="predicted"/>
<dbReference type="SMART" id="SM00448">
    <property type="entry name" value="REC"/>
    <property type="match status" value="1"/>
</dbReference>
<keyword evidence="8" id="KW-0472">Membrane</keyword>
<keyword evidence="4 11" id="KW-0808">Transferase</keyword>
<dbReference type="InterPro" id="IPR036097">
    <property type="entry name" value="HisK_dim/P_sf"/>
</dbReference>
<dbReference type="InterPro" id="IPR003594">
    <property type="entry name" value="HATPase_dom"/>
</dbReference>
<dbReference type="RefSeq" id="WP_115225942.1">
    <property type="nucleotide sequence ID" value="NZ_CAWOLO010000001.1"/>
</dbReference>
<evidence type="ECO:0000313" key="14">
    <source>
        <dbReference type="Proteomes" id="UP000295794"/>
    </source>
</evidence>
<keyword evidence="5 11" id="KW-0418">Kinase</keyword>
<protein>
    <recommendedName>
        <fullName evidence="2">histidine kinase</fullName>
        <ecNumber evidence="2">2.7.13.3</ecNumber>
    </recommendedName>
</protein>
<dbReference type="Pfam" id="PF00512">
    <property type="entry name" value="HisKA"/>
    <property type="match status" value="1"/>
</dbReference>
<dbReference type="PANTHER" id="PTHR43047">
    <property type="entry name" value="TWO-COMPONENT HISTIDINE PROTEIN KINASE"/>
    <property type="match status" value="1"/>
</dbReference>
<dbReference type="Proteomes" id="UP000255108">
    <property type="component" value="Unassembled WGS sequence"/>
</dbReference>
<comment type="catalytic activity">
    <reaction evidence="1">
        <text>ATP + protein L-histidine = ADP + protein N-phospho-L-histidine.</text>
        <dbReference type="EC" id="2.7.13.3"/>
    </reaction>
</comment>
<feature type="domain" description="Histidine kinase" evidence="9">
    <location>
        <begin position="234"/>
        <end position="453"/>
    </location>
</feature>
<evidence type="ECO:0000259" key="9">
    <source>
        <dbReference type="PROSITE" id="PS50109"/>
    </source>
</evidence>
<dbReference type="SMART" id="SM00387">
    <property type="entry name" value="HATPase_c"/>
    <property type="match status" value="1"/>
</dbReference>
<dbReference type="InterPro" id="IPR001789">
    <property type="entry name" value="Sig_transdc_resp-reg_receiver"/>
</dbReference>
<dbReference type="InterPro" id="IPR005467">
    <property type="entry name" value="His_kinase_dom"/>
</dbReference>
<dbReference type="CDD" id="cd16922">
    <property type="entry name" value="HATPase_EvgS-ArcB-TorS-like"/>
    <property type="match status" value="1"/>
</dbReference>
<dbReference type="PROSITE" id="PS50109">
    <property type="entry name" value="HIS_KIN"/>
    <property type="match status" value="1"/>
</dbReference>
<dbReference type="PROSITE" id="PS50110">
    <property type="entry name" value="RESPONSE_REGULATORY"/>
    <property type="match status" value="1"/>
</dbReference>
<evidence type="ECO:0000256" key="2">
    <source>
        <dbReference type="ARBA" id="ARBA00012438"/>
    </source>
</evidence>
<dbReference type="Pfam" id="PF00072">
    <property type="entry name" value="Response_reg"/>
    <property type="match status" value="1"/>
</dbReference>
<dbReference type="InterPro" id="IPR004358">
    <property type="entry name" value="Sig_transdc_His_kin-like_C"/>
</dbReference>
<keyword evidence="7" id="KW-0175">Coiled coil</keyword>
<dbReference type="GO" id="GO:0000155">
    <property type="term" value="F:phosphorelay sensor kinase activity"/>
    <property type="evidence" value="ECO:0007669"/>
    <property type="project" value="InterPro"/>
</dbReference>
<dbReference type="SUPFAM" id="SSF47384">
    <property type="entry name" value="Homodimeric domain of signal transducing histidine kinase"/>
    <property type="match status" value="1"/>
</dbReference>
<dbReference type="AlphaFoldDB" id="A0A377Q4I2"/>
<dbReference type="Pfam" id="PF02518">
    <property type="entry name" value="HATPase_c"/>
    <property type="match status" value="1"/>
</dbReference>
<keyword evidence="8" id="KW-1133">Transmembrane helix</keyword>
<dbReference type="CDD" id="cd00082">
    <property type="entry name" value="HisKA"/>
    <property type="match status" value="1"/>
</dbReference>